<dbReference type="InterPro" id="IPR051310">
    <property type="entry name" value="MCP_chemotaxis"/>
</dbReference>
<feature type="transmembrane region" description="Helical" evidence="4">
    <location>
        <begin position="12"/>
        <end position="31"/>
    </location>
</feature>
<gene>
    <name evidence="7" type="ORF">SAMN05216323_10655</name>
</gene>
<dbReference type="Pfam" id="PF00672">
    <property type="entry name" value="HAMP"/>
    <property type="match status" value="1"/>
</dbReference>
<organism evidence="7 8">
    <name type="scientific">Williamwhitmania taraxaci</name>
    <dbReference type="NCBI Taxonomy" id="1640674"/>
    <lineage>
        <taxon>Bacteria</taxon>
        <taxon>Pseudomonadati</taxon>
        <taxon>Bacteroidota</taxon>
        <taxon>Bacteroidia</taxon>
        <taxon>Bacteroidales</taxon>
        <taxon>Williamwhitmaniaceae</taxon>
        <taxon>Williamwhitmania</taxon>
    </lineage>
</organism>
<evidence type="ECO:0000313" key="8">
    <source>
        <dbReference type="Proteomes" id="UP000199452"/>
    </source>
</evidence>
<sequence length="614" mass="66745">MKQKSIVKKFAWTIGTLTSILIIGLIAYTAITNLQLMGEGVKQYVMEVNKVQSGKIGAELDKTLLQVKNLAEVFEVKQSDRDWAIKVLEQSFQKNSDLQSLSIIWESNGFDGNDAVNKGKIGSDSEGRFIPMVSQAGITTNNIFENTEFNDCYITTKSKQSSTVSNPKEINGNLIVSLASPILRSGKLVGVVCANLQLKKIQTILEGTDVFRGVGEISVISNNGFIVANSKHPNLIGKSLKEVVPDYDLHMGYLHNGTQIMWDDGTNGFIVSPIIIGNTDEPWQIFIIGPVAALMQDALHQLKVQVIIGLILIILMIGVVIVVVKRSFQPLLNLNEASVLIAKGDLSKRVQVHSKDEIGQLASTFNEMAERLSEVIGAIAENSFSINSASQELTSISQQLSQGASEQASSTEEISSSIEEMAANIQQNTDNAHHTEKMSKQVEEDMEKVIEASKKSMESVKEIAESIEVISEIAFQTNILALNAAVEAARAGESGRGFAVVAAEVRKLAERSRVVATKVNTLSKKSLDDTQRAQSLLNTTMPNITNTSRLIQEIAASSYEQNTGAEQINSAIQQLNQITQQNAAVAESVSSSAEELVSKVNLLEDAISYFNLGK</sequence>
<dbReference type="SMART" id="SM00283">
    <property type="entry name" value="MA"/>
    <property type="match status" value="1"/>
</dbReference>
<protein>
    <submittedName>
        <fullName evidence="7">Methyl-accepting chemotaxis protein</fullName>
    </submittedName>
</protein>
<dbReference type="PANTHER" id="PTHR43531">
    <property type="entry name" value="PROTEIN ICFG"/>
    <property type="match status" value="1"/>
</dbReference>
<keyword evidence="4" id="KW-0812">Transmembrane</keyword>
<evidence type="ECO:0000256" key="3">
    <source>
        <dbReference type="PROSITE-ProRule" id="PRU00284"/>
    </source>
</evidence>
<feature type="transmembrane region" description="Helical" evidence="4">
    <location>
        <begin position="304"/>
        <end position="324"/>
    </location>
</feature>
<dbReference type="Gene3D" id="3.30.450.20">
    <property type="entry name" value="PAS domain"/>
    <property type="match status" value="1"/>
</dbReference>
<dbReference type="SMART" id="SM00304">
    <property type="entry name" value="HAMP"/>
    <property type="match status" value="1"/>
</dbReference>
<evidence type="ECO:0000259" key="6">
    <source>
        <dbReference type="PROSITE" id="PS50885"/>
    </source>
</evidence>
<dbReference type="CDD" id="cd06225">
    <property type="entry name" value="HAMP"/>
    <property type="match status" value="1"/>
</dbReference>
<proteinExistence type="inferred from homology"/>
<keyword evidence="8" id="KW-1185">Reference proteome</keyword>
<evidence type="ECO:0000313" key="7">
    <source>
        <dbReference type="EMBL" id="SDC94950.1"/>
    </source>
</evidence>
<evidence type="ECO:0000259" key="5">
    <source>
        <dbReference type="PROSITE" id="PS50111"/>
    </source>
</evidence>
<dbReference type="GO" id="GO:0006935">
    <property type="term" value="P:chemotaxis"/>
    <property type="evidence" value="ECO:0007669"/>
    <property type="project" value="UniProtKB-KW"/>
</dbReference>
<dbReference type="InterPro" id="IPR003660">
    <property type="entry name" value="HAMP_dom"/>
</dbReference>
<dbReference type="STRING" id="1640674.SAMN05216323_10655"/>
<dbReference type="GO" id="GO:0004888">
    <property type="term" value="F:transmembrane signaling receptor activity"/>
    <property type="evidence" value="ECO:0007669"/>
    <property type="project" value="TreeGrafter"/>
</dbReference>
<comment type="similarity">
    <text evidence="2">Belongs to the methyl-accepting chemotaxis (MCP) protein family.</text>
</comment>
<keyword evidence="3" id="KW-0807">Transducer</keyword>
<reference evidence="7 8" key="1">
    <citation type="submission" date="2016-09" db="EMBL/GenBank/DDBJ databases">
        <authorList>
            <person name="Capua I."/>
            <person name="De Benedictis P."/>
            <person name="Joannis T."/>
            <person name="Lombin L.H."/>
            <person name="Cattoli G."/>
        </authorList>
    </citation>
    <scope>NUCLEOTIDE SEQUENCE [LARGE SCALE GENOMIC DNA]</scope>
    <source>
        <strain evidence="7 8">A7P-90m</strain>
    </source>
</reference>
<dbReference type="Gene3D" id="1.10.287.950">
    <property type="entry name" value="Methyl-accepting chemotaxis protein"/>
    <property type="match status" value="1"/>
</dbReference>
<dbReference type="PANTHER" id="PTHR43531:SF11">
    <property type="entry name" value="METHYL-ACCEPTING CHEMOTAXIS PROTEIN 3"/>
    <property type="match status" value="1"/>
</dbReference>
<feature type="domain" description="Methyl-accepting transducer" evidence="5">
    <location>
        <begin position="382"/>
        <end position="597"/>
    </location>
</feature>
<dbReference type="Pfam" id="PF00015">
    <property type="entry name" value="MCPsignal"/>
    <property type="match status" value="1"/>
</dbReference>
<keyword evidence="4" id="KW-0472">Membrane</keyword>
<dbReference type="PROSITE" id="PS50111">
    <property type="entry name" value="CHEMOTAXIS_TRANSDUC_2"/>
    <property type="match status" value="1"/>
</dbReference>
<dbReference type="RefSeq" id="WP_092440119.1">
    <property type="nucleotide sequence ID" value="NZ_FMYP01000065.1"/>
</dbReference>
<dbReference type="OrthoDB" id="9763484at2"/>
<dbReference type="Proteomes" id="UP000199452">
    <property type="component" value="Unassembled WGS sequence"/>
</dbReference>
<accession>A0A1G6QRG9</accession>
<dbReference type="AlphaFoldDB" id="A0A1G6QRG9"/>
<dbReference type="SUPFAM" id="SSF58104">
    <property type="entry name" value="Methyl-accepting chemotaxis protein (MCP) signaling domain"/>
    <property type="match status" value="1"/>
</dbReference>
<evidence type="ECO:0000256" key="4">
    <source>
        <dbReference type="SAM" id="Phobius"/>
    </source>
</evidence>
<keyword evidence="4" id="KW-1133">Transmembrane helix</keyword>
<evidence type="ECO:0000256" key="2">
    <source>
        <dbReference type="ARBA" id="ARBA00029447"/>
    </source>
</evidence>
<dbReference type="EMBL" id="FMYP01000065">
    <property type="protein sequence ID" value="SDC94950.1"/>
    <property type="molecule type" value="Genomic_DNA"/>
</dbReference>
<keyword evidence="1" id="KW-0145">Chemotaxis</keyword>
<dbReference type="PROSITE" id="PS50885">
    <property type="entry name" value="HAMP"/>
    <property type="match status" value="1"/>
</dbReference>
<feature type="domain" description="HAMP" evidence="6">
    <location>
        <begin position="325"/>
        <end position="377"/>
    </location>
</feature>
<dbReference type="CDD" id="cd12913">
    <property type="entry name" value="PDC1_MCP_like"/>
    <property type="match status" value="1"/>
</dbReference>
<name>A0A1G6QRG9_9BACT</name>
<dbReference type="InterPro" id="IPR004089">
    <property type="entry name" value="MCPsignal_dom"/>
</dbReference>
<evidence type="ECO:0000256" key="1">
    <source>
        <dbReference type="ARBA" id="ARBA00022500"/>
    </source>
</evidence>
<dbReference type="GO" id="GO:0007165">
    <property type="term" value="P:signal transduction"/>
    <property type="evidence" value="ECO:0007669"/>
    <property type="project" value="UniProtKB-KW"/>
</dbReference>
<dbReference type="GO" id="GO:0005886">
    <property type="term" value="C:plasma membrane"/>
    <property type="evidence" value="ECO:0007669"/>
    <property type="project" value="TreeGrafter"/>
</dbReference>